<protein>
    <submittedName>
        <fullName evidence="2">VOC family protein</fullName>
    </submittedName>
</protein>
<dbReference type="AlphaFoldDB" id="A0A494RG37"/>
<name>A0A494RG37_9CAUL</name>
<evidence type="ECO:0000313" key="3">
    <source>
        <dbReference type="Proteomes" id="UP000276984"/>
    </source>
</evidence>
<dbReference type="InterPro" id="IPR029068">
    <property type="entry name" value="Glyas_Bleomycin-R_OHBP_Dase"/>
</dbReference>
<accession>A0A494RG37</accession>
<dbReference type="PANTHER" id="PTHR33993:SF1">
    <property type="entry name" value="GLYOXALASE FAMILY PROTEIN"/>
    <property type="match status" value="1"/>
</dbReference>
<organism evidence="2 3">
    <name type="scientific">Brevundimonas naejangsanensis</name>
    <dbReference type="NCBI Taxonomy" id="588932"/>
    <lineage>
        <taxon>Bacteria</taxon>
        <taxon>Pseudomonadati</taxon>
        <taxon>Pseudomonadota</taxon>
        <taxon>Alphaproteobacteria</taxon>
        <taxon>Caulobacterales</taxon>
        <taxon>Caulobacteraceae</taxon>
        <taxon>Brevundimonas</taxon>
    </lineage>
</organism>
<reference evidence="2 3" key="1">
    <citation type="submission" date="2018-10" db="EMBL/GenBank/DDBJ databases">
        <title>Complete genome sequence of Brevundimonas naejangsanensis BRV3.</title>
        <authorList>
            <person name="Berrios L."/>
            <person name="Ely B."/>
        </authorList>
    </citation>
    <scope>NUCLEOTIDE SEQUENCE [LARGE SCALE GENOMIC DNA]</scope>
    <source>
        <strain evidence="2 3">BRV3</strain>
    </source>
</reference>
<feature type="domain" description="Glyoxalase/fosfomycin resistance/dioxygenase" evidence="1">
    <location>
        <begin position="6"/>
        <end position="106"/>
    </location>
</feature>
<evidence type="ECO:0000259" key="1">
    <source>
        <dbReference type="Pfam" id="PF00903"/>
    </source>
</evidence>
<dbReference type="InterPro" id="IPR052164">
    <property type="entry name" value="Anthracycline_SecMetBiosynth"/>
</dbReference>
<dbReference type="PANTHER" id="PTHR33993">
    <property type="entry name" value="GLYOXALASE-RELATED"/>
    <property type="match status" value="1"/>
</dbReference>
<keyword evidence="3" id="KW-1185">Reference proteome</keyword>
<dbReference type="Proteomes" id="UP000276984">
    <property type="component" value="Chromosome"/>
</dbReference>
<dbReference type="RefSeq" id="WP_121482485.1">
    <property type="nucleotide sequence ID" value="NZ_CP032707.1"/>
</dbReference>
<sequence>MREDGKLDYLELPATDLVAHKAFYAQAFGWSFQDYGPDYAAFNEGLDGGFAHDAMTPKPLPILYAHDLEAMQTKVQAAGGVITHPIFAFPGGRRFHFRDPSGNELAVWSEN</sequence>
<dbReference type="Gene3D" id="3.10.180.10">
    <property type="entry name" value="2,3-Dihydroxybiphenyl 1,2-Dioxygenase, domain 1"/>
    <property type="match status" value="1"/>
</dbReference>
<dbReference type="EMBL" id="CP032707">
    <property type="protein sequence ID" value="AYG95338.1"/>
    <property type="molecule type" value="Genomic_DNA"/>
</dbReference>
<proteinExistence type="predicted"/>
<gene>
    <name evidence="2" type="ORF">D8I30_09225</name>
</gene>
<evidence type="ECO:0000313" key="2">
    <source>
        <dbReference type="EMBL" id="AYG95338.1"/>
    </source>
</evidence>
<dbReference type="InterPro" id="IPR004360">
    <property type="entry name" value="Glyas_Fos-R_dOase_dom"/>
</dbReference>
<dbReference type="Pfam" id="PF00903">
    <property type="entry name" value="Glyoxalase"/>
    <property type="match status" value="1"/>
</dbReference>
<dbReference type="OrthoDB" id="9792323at2"/>
<dbReference type="SUPFAM" id="SSF54593">
    <property type="entry name" value="Glyoxalase/Bleomycin resistance protein/Dihydroxybiphenyl dioxygenase"/>
    <property type="match status" value="1"/>
</dbReference>
<dbReference type="CDD" id="cd07247">
    <property type="entry name" value="SgaA_N_like"/>
    <property type="match status" value="1"/>
</dbReference>